<dbReference type="Proteomes" id="UP001634394">
    <property type="component" value="Unassembled WGS sequence"/>
</dbReference>
<dbReference type="InterPro" id="IPR036465">
    <property type="entry name" value="vWFA_dom_sf"/>
</dbReference>
<keyword evidence="3" id="KW-0963">Cytoplasm</keyword>
<dbReference type="Pfam" id="PF05731">
    <property type="entry name" value="TROVE"/>
    <property type="match status" value="1"/>
</dbReference>
<proteinExistence type="inferred from homology"/>
<dbReference type="AlphaFoldDB" id="A0ABD3W9K7"/>
<comment type="similarity">
    <text evidence="2">Belongs to the Ro 60 kDa family.</text>
</comment>
<dbReference type="Pfam" id="PF25045">
    <property type="entry name" value="vWA_Ro60"/>
    <property type="match status" value="1"/>
</dbReference>
<evidence type="ECO:0000256" key="7">
    <source>
        <dbReference type="SAM" id="MobiDB-lite"/>
    </source>
</evidence>
<dbReference type="PANTHER" id="PTHR14202">
    <property type="entry name" value="60 KDA RIBONUCLEOPROTEIN SSA/RO"/>
    <property type="match status" value="1"/>
</dbReference>
<evidence type="ECO:0000259" key="8">
    <source>
        <dbReference type="PROSITE" id="PS50988"/>
    </source>
</evidence>
<evidence type="ECO:0000256" key="2">
    <source>
        <dbReference type="ARBA" id="ARBA00007814"/>
    </source>
</evidence>
<comment type="caution">
    <text evidence="9">The sequence shown here is derived from an EMBL/GenBank/DDBJ whole genome shotgun (WGS) entry which is preliminary data.</text>
</comment>
<dbReference type="EMBL" id="JBJQND010000007">
    <property type="protein sequence ID" value="KAL3870589.1"/>
    <property type="molecule type" value="Genomic_DNA"/>
</dbReference>
<gene>
    <name evidence="9" type="ORF">ACJMK2_038638</name>
</gene>
<keyword evidence="5" id="KW-0694">RNA-binding</keyword>
<evidence type="ECO:0000256" key="6">
    <source>
        <dbReference type="ARBA" id="ARBA00023274"/>
    </source>
</evidence>
<protein>
    <recommendedName>
        <fullName evidence="8">TROVE domain-containing protein</fullName>
    </recommendedName>
</protein>
<organism evidence="9 10">
    <name type="scientific">Sinanodonta woodiana</name>
    <name type="common">Chinese pond mussel</name>
    <name type="synonym">Anodonta woodiana</name>
    <dbReference type="NCBI Taxonomy" id="1069815"/>
    <lineage>
        <taxon>Eukaryota</taxon>
        <taxon>Metazoa</taxon>
        <taxon>Spiralia</taxon>
        <taxon>Lophotrochozoa</taxon>
        <taxon>Mollusca</taxon>
        <taxon>Bivalvia</taxon>
        <taxon>Autobranchia</taxon>
        <taxon>Heteroconchia</taxon>
        <taxon>Palaeoheterodonta</taxon>
        <taxon>Unionida</taxon>
        <taxon>Unionoidea</taxon>
        <taxon>Unionidae</taxon>
        <taxon>Unioninae</taxon>
        <taxon>Sinanodonta</taxon>
    </lineage>
</organism>
<dbReference type="GO" id="GO:0005737">
    <property type="term" value="C:cytoplasm"/>
    <property type="evidence" value="ECO:0007669"/>
    <property type="project" value="UniProtKB-SubCell"/>
</dbReference>
<name>A0ABD3W9K7_SINWO</name>
<dbReference type="GO" id="GO:0046872">
    <property type="term" value="F:metal ion binding"/>
    <property type="evidence" value="ECO:0007669"/>
    <property type="project" value="UniProtKB-KW"/>
</dbReference>
<keyword evidence="10" id="KW-1185">Reference proteome</keyword>
<keyword evidence="6" id="KW-0687">Ribonucleoprotein</keyword>
<feature type="region of interest" description="Disordered" evidence="7">
    <location>
        <begin position="328"/>
        <end position="371"/>
    </location>
</feature>
<dbReference type="InterPro" id="IPR040322">
    <property type="entry name" value="TROVE2"/>
</dbReference>
<evidence type="ECO:0000256" key="1">
    <source>
        <dbReference type="ARBA" id="ARBA00004496"/>
    </source>
</evidence>
<dbReference type="InterPro" id="IPR056800">
    <property type="entry name" value="vWA_Ro60"/>
</dbReference>
<dbReference type="SUPFAM" id="SSF140864">
    <property type="entry name" value="TROVE domain-like"/>
    <property type="match status" value="1"/>
</dbReference>
<sequence>MARPVLLTDNASYTRYLKTGTQGNFYLPGRNKTFRYTDNVLVRLIAQQKGDSALEELVRVSKDKSYVKREPLLFMLAVAVNTDNRSVKCAAHSKLSEVCEDTKDLFTFLKHNKNYGHHRKGWGRGLRRAVNNWYNTKDASHLAELVTRYRFFAGWGHRDVFRMAHIAPANEAIALVIKYVVKGIDAIKKGQENASDEIKRIISYLDAVHTVKHSTDDTAIAGLIEKHGLGIEHIPCPLYSSKDVWVSLLEKMSLTDILKYLPALGSRGFLTVASKESPTDEACKLIQSKVLDKVKDASAIETERIGPFAIYIAIKNYMRAFADKSELRGEHRGKGSAKRREHPTPDTKAEPQSKKKKKKKKDDGKEINNEIDNQLATSMSLTFLTDKVEKANQELFEALHNNFRVAVEKTVPSTGKRFLVAVKSTMSALGQTIRGCPALTALEVMAVMTAIIGKNEKHRELGFFTASFHLLNYHVELKDLIQEIGSNAAPIPQLKCDPAAPITWALEKKRPYDVFLIMTDGQEAKGEVSPAVRLKEYREQMNLPDTKMIICGLLSPKMDFADAEGMLDIGGFDTTVPEVIHKFLNGEI</sequence>
<feature type="domain" description="TROVE" evidence="8">
    <location>
        <begin position="1"/>
        <end position="416"/>
    </location>
</feature>
<feature type="compositionally biased region" description="Basic and acidic residues" evidence="7">
    <location>
        <begin position="342"/>
        <end position="353"/>
    </location>
</feature>
<dbReference type="GO" id="GO:0003723">
    <property type="term" value="F:RNA binding"/>
    <property type="evidence" value="ECO:0007669"/>
    <property type="project" value="UniProtKB-KW"/>
</dbReference>
<dbReference type="InterPro" id="IPR008858">
    <property type="entry name" value="TROVE_dom"/>
</dbReference>
<dbReference type="SUPFAM" id="SSF53300">
    <property type="entry name" value="vWA-like"/>
    <property type="match status" value="1"/>
</dbReference>
<dbReference type="PROSITE" id="PS50988">
    <property type="entry name" value="TROVE"/>
    <property type="match status" value="1"/>
</dbReference>
<evidence type="ECO:0000256" key="3">
    <source>
        <dbReference type="ARBA" id="ARBA00022490"/>
    </source>
</evidence>
<evidence type="ECO:0000313" key="10">
    <source>
        <dbReference type="Proteomes" id="UP001634394"/>
    </source>
</evidence>
<dbReference type="InterPro" id="IPR037214">
    <property type="entry name" value="TROVE_dom_sf"/>
</dbReference>
<dbReference type="GO" id="GO:1990904">
    <property type="term" value="C:ribonucleoprotein complex"/>
    <property type="evidence" value="ECO:0007669"/>
    <property type="project" value="UniProtKB-KW"/>
</dbReference>
<evidence type="ECO:0000313" key="9">
    <source>
        <dbReference type="EMBL" id="KAL3870589.1"/>
    </source>
</evidence>
<evidence type="ECO:0000256" key="5">
    <source>
        <dbReference type="ARBA" id="ARBA00022884"/>
    </source>
</evidence>
<comment type="subcellular location">
    <subcellularLocation>
        <location evidence="1">Cytoplasm</location>
    </subcellularLocation>
</comment>
<dbReference type="PANTHER" id="PTHR14202:SF0">
    <property type="entry name" value="RNA-BINDING PROTEIN RO60"/>
    <property type="match status" value="1"/>
</dbReference>
<keyword evidence="4" id="KW-0479">Metal-binding</keyword>
<reference evidence="9 10" key="1">
    <citation type="submission" date="2024-11" db="EMBL/GenBank/DDBJ databases">
        <title>Chromosome-level genome assembly of the freshwater bivalve Anodonta woodiana.</title>
        <authorList>
            <person name="Chen X."/>
        </authorList>
    </citation>
    <scope>NUCLEOTIDE SEQUENCE [LARGE SCALE GENOMIC DNA]</scope>
    <source>
        <strain evidence="9">MN2024</strain>
        <tissue evidence="9">Gills</tissue>
    </source>
</reference>
<evidence type="ECO:0000256" key="4">
    <source>
        <dbReference type="ARBA" id="ARBA00022723"/>
    </source>
</evidence>
<dbReference type="Gene3D" id="3.40.50.410">
    <property type="entry name" value="von Willebrand factor, type A domain"/>
    <property type="match status" value="1"/>
</dbReference>
<accession>A0ABD3W9K7</accession>